<feature type="transmembrane region" description="Helical" evidence="1">
    <location>
        <begin position="168"/>
        <end position="190"/>
    </location>
</feature>
<proteinExistence type="predicted"/>
<keyword evidence="1" id="KW-0812">Transmembrane</keyword>
<evidence type="ECO:0000313" key="2">
    <source>
        <dbReference type="EMBL" id="GAC81637.1"/>
    </source>
</evidence>
<feature type="transmembrane region" description="Helical" evidence="1">
    <location>
        <begin position="76"/>
        <end position="96"/>
    </location>
</feature>
<dbReference type="Proteomes" id="UP000035009">
    <property type="component" value="Unassembled WGS sequence"/>
</dbReference>
<feature type="transmembrane region" description="Helical" evidence="1">
    <location>
        <begin position="102"/>
        <end position="123"/>
    </location>
</feature>
<evidence type="ECO:0000313" key="3">
    <source>
        <dbReference type="Proteomes" id="UP000035009"/>
    </source>
</evidence>
<organism evidence="2 3">
    <name type="scientific">Gordonia malaquae NBRC 108250</name>
    <dbReference type="NCBI Taxonomy" id="1223542"/>
    <lineage>
        <taxon>Bacteria</taxon>
        <taxon>Bacillati</taxon>
        <taxon>Actinomycetota</taxon>
        <taxon>Actinomycetes</taxon>
        <taxon>Mycobacteriales</taxon>
        <taxon>Gordoniaceae</taxon>
        <taxon>Gordonia</taxon>
    </lineage>
</organism>
<keyword evidence="3" id="KW-1185">Reference proteome</keyword>
<dbReference type="Pfam" id="PF06197">
    <property type="entry name" value="DUF998"/>
    <property type="match status" value="1"/>
</dbReference>
<reference evidence="2 3" key="1">
    <citation type="submission" date="2013-02" db="EMBL/GenBank/DDBJ databases">
        <title>Whole genome shotgun sequence of Gordonia malaquae NBRC 108250.</title>
        <authorList>
            <person name="Yoshida I."/>
            <person name="Hosoyama A."/>
            <person name="Tsuchikane K."/>
            <person name="Ando Y."/>
            <person name="Baba S."/>
            <person name="Ohji S."/>
            <person name="Hamada M."/>
            <person name="Tamura T."/>
            <person name="Yamazoe A."/>
            <person name="Yamazaki S."/>
            <person name="Fujita N."/>
        </authorList>
    </citation>
    <scope>NUCLEOTIDE SEQUENCE [LARGE SCALE GENOMIC DNA]</scope>
    <source>
        <strain evidence="2 3">NBRC 108250</strain>
    </source>
</reference>
<feature type="transmembrane region" description="Helical" evidence="1">
    <location>
        <begin position="135"/>
        <end position="156"/>
    </location>
</feature>
<sequence length="205" mass="21803">MLAAAALAIAGVAYSSWIFDFIVPTGQDRFRSFLSELEADDVPWHQVYSYGDIVAGVAAVGASLLLFGVRPAGRGATTAVVALGVFGTATVADALAPMGTVPIVHAATSAIAVFSLFVTMGAATWSAFREDNWPIMRTLGATTFALVAIATGWMLGSDRLQGDYLLGLAQRIQVGAMSVWLLVFSVGTWSSTRHARRPKRVPRRR</sequence>
<gene>
    <name evidence="2" type="ORF">GM1_041_00080</name>
</gene>
<evidence type="ECO:0000256" key="1">
    <source>
        <dbReference type="SAM" id="Phobius"/>
    </source>
</evidence>
<keyword evidence="1" id="KW-0472">Membrane</keyword>
<comment type="caution">
    <text evidence="2">The sequence shown here is derived from an EMBL/GenBank/DDBJ whole genome shotgun (WGS) entry which is preliminary data.</text>
</comment>
<dbReference type="EMBL" id="BAOP01000041">
    <property type="protein sequence ID" value="GAC81637.1"/>
    <property type="molecule type" value="Genomic_DNA"/>
</dbReference>
<name>M3UZZ1_GORML</name>
<keyword evidence="1" id="KW-1133">Transmembrane helix</keyword>
<feature type="transmembrane region" description="Helical" evidence="1">
    <location>
        <begin position="47"/>
        <end position="69"/>
    </location>
</feature>
<protein>
    <recommendedName>
        <fullName evidence="4">DUF998 domain-containing protein</fullName>
    </recommendedName>
</protein>
<dbReference type="STRING" id="410332.SAMN04488550_4211"/>
<evidence type="ECO:0008006" key="4">
    <source>
        <dbReference type="Google" id="ProtNLM"/>
    </source>
</evidence>
<dbReference type="eggNOG" id="COG2267">
    <property type="taxonomic scope" value="Bacteria"/>
</dbReference>
<dbReference type="InterPro" id="IPR009339">
    <property type="entry name" value="DUF998"/>
</dbReference>
<dbReference type="AlphaFoldDB" id="M3UZZ1"/>
<accession>M3UZZ1</accession>